<dbReference type="InterPro" id="IPR000847">
    <property type="entry name" value="LysR_HTH_N"/>
</dbReference>
<dbReference type="Gene3D" id="3.40.190.10">
    <property type="entry name" value="Periplasmic binding protein-like II"/>
    <property type="match status" value="2"/>
</dbReference>
<dbReference type="InterPro" id="IPR036388">
    <property type="entry name" value="WH-like_DNA-bd_sf"/>
</dbReference>
<evidence type="ECO:0000256" key="2">
    <source>
        <dbReference type="ARBA" id="ARBA00023015"/>
    </source>
</evidence>
<keyword evidence="2" id="KW-0805">Transcription regulation</keyword>
<organism evidence="6 7">
    <name type="scientific">Actinomycetospora endophytica</name>
    <dbReference type="NCBI Taxonomy" id="2291215"/>
    <lineage>
        <taxon>Bacteria</taxon>
        <taxon>Bacillati</taxon>
        <taxon>Actinomycetota</taxon>
        <taxon>Actinomycetes</taxon>
        <taxon>Pseudonocardiales</taxon>
        <taxon>Pseudonocardiaceae</taxon>
        <taxon>Actinomycetospora</taxon>
    </lineage>
</organism>
<reference evidence="6 7" key="1">
    <citation type="submission" date="2021-11" db="EMBL/GenBank/DDBJ databases">
        <title>Draft genome sequence of Actinomycetospora sp. SF1 isolated from the rhizosphere soil.</title>
        <authorList>
            <person name="Duangmal K."/>
            <person name="Chantavorakit T."/>
        </authorList>
    </citation>
    <scope>NUCLEOTIDE SEQUENCE [LARGE SCALE GENOMIC DNA]</scope>
    <source>
        <strain evidence="6 7">TBRC 5722</strain>
    </source>
</reference>
<keyword evidence="3" id="KW-0238">DNA-binding</keyword>
<dbReference type="InterPro" id="IPR036390">
    <property type="entry name" value="WH_DNA-bd_sf"/>
</dbReference>
<dbReference type="InterPro" id="IPR005119">
    <property type="entry name" value="LysR_subst-bd"/>
</dbReference>
<dbReference type="PANTHER" id="PTHR30346:SF29">
    <property type="entry name" value="LYSR SUBSTRATE-BINDING"/>
    <property type="match status" value="1"/>
</dbReference>
<feature type="domain" description="HTH lysR-type" evidence="5">
    <location>
        <begin position="2"/>
        <end position="59"/>
    </location>
</feature>
<dbReference type="Gene3D" id="1.10.10.10">
    <property type="entry name" value="Winged helix-like DNA-binding domain superfamily/Winged helix DNA-binding domain"/>
    <property type="match status" value="1"/>
</dbReference>
<keyword evidence="4" id="KW-0804">Transcription</keyword>
<dbReference type="PANTHER" id="PTHR30346">
    <property type="entry name" value="TRANSCRIPTIONAL DUAL REGULATOR HCAR-RELATED"/>
    <property type="match status" value="1"/>
</dbReference>
<evidence type="ECO:0000259" key="5">
    <source>
        <dbReference type="PROSITE" id="PS50931"/>
    </source>
</evidence>
<protein>
    <submittedName>
        <fullName evidence="6">LysR family transcriptional regulator</fullName>
    </submittedName>
</protein>
<name>A0ABS8PAF4_9PSEU</name>
<dbReference type="EMBL" id="JAJNDB010000002">
    <property type="protein sequence ID" value="MCD2193974.1"/>
    <property type="molecule type" value="Genomic_DNA"/>
</dbReference>
<proteinExistence type="inferred from homology"/>
<evidence type="ECO:0000256" key="1">
    <source>
        <dbReference type="ARBA" id="ARBA00009437"/>
    </source>
</evidence>
<dbReference type="Pfam" id="PF03466">
    <property type="entry name" value="LysR_substrate"/>
    <property type="match status" value="1"/>
</dbReference>
<dbReference type="RefSeq" id="WP_230733427.1">
    <property type="nucleotide sequence ID" value="NZ_JAJNDB010000002.1"/>
</dbReference>
<dbReference type="PROSITE" id="PS50931">
    <property type="entry name" value="HTH_LYSR"/>
    <property type="match status" value="1"/>
</dbReference>
<dbReference type="Pfam" id="PF00126">
    <property type="entry name" value="HTH_1"/>
    <property type="match status" value="1"/>
</dbReference>
<evidence type="ECO:0000313" key="6">
    <source>
        <dbReference type="EMBL" id="MCD2193974.1"/>
    </source>
</evidence>
<accession>A0ABS8PAF4</accession>
<comment type="caution">
    <text evidence="6">The sequence shown here is derived from an EMBL/GenBank/DDBJ whole genome shotgun (WGS) entry which is preliminary data.</text>
</comment>
<comment type="similarity">
    <text evidence="1">Belongs to the LysR transcriptional regulatory family.</text>
</comment>
<evidence type="ECO:0000256" key="4">
    <source>
        <dbReference type="ARBA" id="ARBA00023163"/>
    </source>
</evidence>
<evidence type="ECO:0000313" key="7">
    <source>
        <dbReference type="Proteomes" id="UP001199469"/>
    </source>
</evidence>
<dbReference type="SUPFAM" id="SSF46785">
    <property type="entry name" value="Winged helix' DNA-binding domain"/>
    <property type="match status" value="1"/>
</dbReference>
<evidence type="ECO:0000256" key="3">
    <source>
        <dbReference type="ARBA" id="ARBA00023125"/>
    </source>
</evidence>
<sequence>MLDPRRLLVLRAVIRAGSMSAAATELGYTPSAVSQQVATLEREVRTPLLVRHSRGVVPTEAGSLLVEHADVVAGRLTRAADEVADLTALRAGRLRLAAFASAGARLLPGAIGVFRRRHPGVRLSLELREPEDVPDLVREGELDLAITFDYLTGPGDGSAVASGPSVDTEGLTTTWLLDDVVNVALPPHHPALEDAGVSPTDEIDVSTLRDAAWIRDSGQVCREQLVEMCAAAGFTPHVAFDSDDFPMVSGLIESGVGVALVPDLAVHQMGRRVVLRRLRPRLVRRIRALSPPQPSPATAAMLEVLTSRRPA</sequence>
<keyword evidence="7" id="KW-1185">Reference proteome</keyword>
<dbReference type="Proteomes" id="UP001199469">
    <property type="component" value="Unassembled WGS sequence"/>
</dbReference>
<gene>
    <name evidence="6" type="ORF">LQ327_11365</name>
</gene>
<dbReference type="SUPFAM" id="SSF53850">
    <property type="entry name" value="Periplasmic binding protein-like II"/>
    <property type="match status" value="1"/>
</dbReference>